<evidence type="ECO:0000259" key="11">
    <source>
        <dbReference type="Pfam" id="PF00122"/>
    </source>
</evidence>
<comment type="caution">
    <text evidence="10">Lacks conserved residue(s) required for the propagation of feature annotation.</text>
</comment>
<dbReference type="PRINTS" id="PR00119">
    <property type="entry name" value="CATATPASE"/>
</dbReference>
<dbReference type="NCBIfam" id="TIGR01525">
    <property type="entry name" value="ATPase-IB_hvy"/>
    <property type="match status" value="1"/>
</dbReference>
<dbReference type="Gene3D" id="3.40.1110.10">
    <property type="entry name" value="Calcium-transporting ATPase, cytoplasmic domain N"/>
    <property type="match status" value="1"/>
</dbReference>
<dbReference type="EMBL" id="JANBUW010001729">
    <property type="protein sequence ID" value="KAJ2842537.1"/>
    <property type="molecule type" value="Genomic_DNA"/>
</dbReference>
<dbReference type="SUPFAM" id="SSF81660">
    <property type="entry name" value="Metal cation-transporting ATPase, ATP-binding domain N"/>
    <property type="match status" value="1"/>
</dbReference>
<comment type="subcellular location">
    <subcellularLocation>
        <location evidence="1">Membrane</location>
        <topology evidence="1">Multi-pass membrane protein</topology>
    </subcellularLocation>
</comment>
<gene>
    <name evidence="12" type="ORF">IWW36_005872</name>
</gene>
<evidence type="ECO:0000313" key="13">
    <source>
        <dbReference type="Proteomes" id="UP001139887"/>
    </source>
</evidence>
<evidence type="ECO:0000313" key="12">
    <source>
        <dbReference type="EMBL" id="KAJ2842537.1"/>
    </source>
</evidence>
<dbReference type="OrthoDB" id="432719at2759"/>
<keyword evidence="6 10" id="KW-0067">ATP-binding</keyword>
<dbReference type="NCBIfam" id="TIGR01494">
    <property type="entry name" value="ATPase_P-type"/>
    <property type="match status" value="1"/>
</dbReference>
<dbReference type="InterPro" id="IPR023214">
    <property type="entry name" value="HAD_sf"/>
</dbReference>
<accession>A0A9W8I2V4</accession>
<keyword evidence="7" id="KW-1278">Translocase</keyword>
<dbReference type="PANTHER" id="PTHR43520:SF32">
    <property type="entry name" value="COPPER RESISTANCE P-TYPE ATPASE (EUROFUNG)"/>
    <property type="match status" value="1"/>
</dbReference>
<evidence type="ECO:0000256" key="6">
    <source>
        <dbReference type="ARBA" id="ARBA00022840"/>
    </source>
</evidence>
<dbReference type="GO" id="GO:0005507">
    <property type="term" value="F:copper ion binding"/>
    <property type="evidence" value="ECO:0007669"/>
    <property type="project" value="TreeGrafter"/>
</dbReference>
<evidence type="ECO:0000256" key="8">
    <source>
        <dbReference type="ARBA" id="ARBA00022989"/>
    </source>
</evidence>
<keyword evidence="13" id="KW-1185">Reference proteome</keyword>
<evidence type="ECO:0000256" key="1">
    <source>
        <dbReference type="ARBA" id="ARBA00004141"/>
    </source>
</evidence>
<dbReference type="InterPro" id="IPR059000">
    <property type="entry name" value="ATPase_P-type_domA"/>
</dbReference>
<feature type="transmembrane region" description="Helical" evidence="10">
    <location>
        <begin position="189"/>
        <end position="211"/>
    </location>
</feature>
<dbReference type="InterPro" id="IPR008250">
    <property type="entry name" value="ATPase_P-typ_transduc_dom_A_sf"/>
</dbReference>
<dbReference type="GO" id="GO:0016020">
    <property type="term" value="C:membrane"/>
    <property type="evidence" value="ECO:0007669"/>
    <property type="project" value="UniProtKB-SubCell"/>
</dbReference>
<organism evidence="12 13">
    <name type="scientific">Coemansia brasiliensis</name>
    <dbReference type="NCBI Taxonomy" id="2650707"/>
    <lineage>
        <taxon>Eukaryota</taxon>
        <taxon>Fungi</taxon>
        <taxon>Fungi incertae sedis</taxon>
        <taxon>Zoopagomycota</taxon>
        <taxon>Kickxellomycotina</taxon>
        <taxon>Kickxellomycetes</taxon>
        <taxon>Kickxellales</taxon>
        <taxon>Kickxellaceae</taxon>
        <taxon>Coemansia</taxon>
    </lineage>
</organism>
<dbReference type="InterPro" id="IPR001757">
    <property type="entry name" value="P_typ_ATPase"/>
</dbReference>
<dbReference type="InterPro" id="IPR027256">
    <property type="entry name" value="P-typ_ATPase_IB"/>
</dbReference>
<dbReference type="InterPro" id="IPR023299">
    <property type="entry name" value="ATPase_P-typ_cyto_dom_N"/>
</dbReference>
<evidence type="ECO:0000256" key="7">
    <source>
        <dbReference type="ARBA" id="ARBA00022967"/>
    </source>
</evidence>
<comment type="similarity">
    <text evidence="2 10">Belongs to the cation transport ATPase (P-type) (TC 3.A.3) family. Type IB subfamily.</text>
</comment>
<reference evidence="12" key="1">
    <citation type="submission" date="2022-07" db="EMBL/GenBank/DDBJ databases">
        <title>Phylogenomic reconstructions and comparative analyses of Kickxellomycotina fungi.</title>
        <authorList>
            <person name="Reynolds N.K."/>
            <person name="Stajich J.E."/>
            <person name="Barry K."/>
            <person name="Grigoriev I.V."/>
            <person name="Crous P."/>
            <person name="Smith M.E."/>
        </authorList>
    </citation>
    <scope>NUCLEOTIDE SEQUENCE</scope>
    <source>
        <strain evidence="12">NRRL 1566</strain>
    </source>
</reference>
<dbReference type="SUPFAM" id="SSF81665">
    <property type="entry name" value="Calcium ATPase, transmembrane domain M"/>
    <property type="match status" value="1"/>
</dbReference>
<evidence type="ECO:0000256" key="5">
    <source>
        <dbReference type="ARBA" id="ARBA00022741"/>
    </source>
</evidence>
<feature type="transmembrane region" description="Helical" evidence="10">
    <location>
        <begin position="31"/>
        <end position="49"/>
    </location>
</feature>
<dbReference type="InterPro" id="IPR018303">
    <property type="entry name" value="ATPase_P-typ_P_site"/>
</dbReference>
<dbReference type="FunFam" id="2.70.150.10:FF:000002">
    <property type="entry name" value="Copper-transporting ATPase 1, putative"/>
    <property type="match status" value="1"/>
</dbReference>
<keyword evidence="9 10" id="KW-0472">Membrane</keyword>
<dbReference type="InterPro" id="IPR023298">
    <property type="entry name" value="ATPase_P-typ_TM_dom_sf"/>
</dbReference>
<sequence length="410" mass="43445">MGMDMLIALGTTAAYVGSIISVTLQGGAGEQFFETAVFLMTFILLGRWLEAIAKGRTISAVESLVKMQPDEAMLVSSTENGKSEELVSISARQIQLGDLLQVNAGMRVPSDGVVVRGQTEIDESLLTGESVPVVKTVGSTVTGGTLNISQTIQMRATAVNETSTLARIVRLVREAQSNKPRLQEIADRVASRFVPFVVLGAAIVFIAWVIAGATGRIEHKWLMSKQMGGSHDNEDNKEPMAYGIFSLLNAISVLVIACPCALGLAAPTAIMVGTGLAARNGILIKGGGATMEAASKLDTVAFDKTGTLTVGKPAVTDRYAVKSLSDEFTAWLDACVLELESLSSHPLAAAISSYIREYYSGAVSASHEVLEHSELPGRGMQGVVKLPAQFAQLLNWPESISEAQIFVGKD</sequence>
<keyword evidence="4 10" id="KW-0479">Metal-binding</keyword>
<dbReference type="GO" id="GO:0005524">
    <property type="term" value="F:ATP binding"/>
    <property type="evidence" value="ECO:0007669"/>
    <property type="project" value="UniProtKB-UniRule"/>
</dbReference>
<feature type="domain" description="P-type ATPase A" evidence="11">
    <location>
        <begin position="82"/>
        <end position="172"/>
    </location>
</feature>
<dbReference type="Gene3D" id="3.40.50.1000">
    <property type="entry name" value="HAD superfamily/HAD-like"/>
    <property type="match status" value="1"/>
</dbReference>
<keyword evidence="8 10" id="KW-1133">Transmembrane helix</keyword>
<dbReference type="GO" id="GO:0016887">
    <property type="term" value="F:ATP hydrolysis activity"/>
    <property type="evidence" value="ECO:0007669"/>
    <property type="project" value="InterPro"/>
</dbReference>
<name>A0A9W8I2V4_9FUNG</name>
<evidence type="ECO:0000256" key="9">
    <source>
        <dbReference type="ARBA" id="ARBA00023136"/>
    </source>
</evidence>
<protein>
    <recommendedName>
        <fullName evidence="11">P-type ATPase A domain-containing protein</fullName>
    </recommendedName>
</protein>
<dbReference type="PROSITE" id="PS00154">
    <property type="entry name" value="ATPASE_E1_E2"/>
    <property type="match status" value="1"/>
</dbReference>
<evidence type="ECO:0000256" key="3">
    <source>
        <dbReference type="ARBA" id="ARBA00022692"/>
    </source>
</evidence>
<evidence type="ECO:0000256" key="2">
    <source>
        <dbReference type="ARBA" id="ARBA00006024"/>
    </source>
</evidence>
<dbReference type="AlphaFoldDB" id="A0A9W8I2V4"/>
<dbReference type="GO" id="GO:0043682">
    <property type="term" value="F:P-type divalent copper transporter activity"/>
    <property type="evidence" value="ECO:0007669"/>
    <property type="project" value="TreeGrafter"/>
</dbReference>
<comment type="caution">
    <text evidence="12">The sequence shown here is derived from an EMBL/GenBank/DDBJ whole genome shotgun (WGS) entry which is preliminary data.</text>
</comment>
<feature type="non-terminal residue" evidence="12">
    <location>
        <position position="410"/>
    </location>
</feature>
<dbReference type="Proteomes" id="UP001139887">
    <property type="component" value="Unassembled WGS sequence"/>
</dbReference>
<feature type="transmembrane region" description="Helical" evidence="10">
    <location>
        <begin position="240"/>
        <end position="266"/>
    </location>
</feature>
<dbReference type="GO" id="GO:0055070">
    <property type="term" value="P:copper ion homeostasis"/>
    <property type="evidence" value="ECO:0007669"/>
    <property type="project" value="TreeGrafter"/>
</dbReference>
<evidence type="ECO:0000256" key="4">
    <source>
        <dbReference type="ARBA" id="ARBA00022723"/>
    </source>
</evidence>
<dbReference type="Pfam" id="PF00702">
    <property type="entry name" value="Hydrolase"/>
    <property type="match status" value="1"/>
</dbReference>
<keyword evidence="3 10" id="KW-0812">Transmembrane</keyword>
<dbReference type="SUPFAM" id="SSF81653">
    <property type="entry name" value="Calcium ATPase, transduction domain A"/>
    <property type="match status" value="1"/>
</dbReference>
<evidence type="ECO:0000256" key="10">
    <source>
        <dbReference type="RuleBase" id="RU362081"/>
    </source>
</evidence>
<dbReference type="Gene3D" id="2.70.150.10">
    <property type="entry name" value="Calcium-transporting ATPase, cytoplasmic transduction domain A"/>
    <property type="match status" value="1"/>
</dbReference>
<dbReference type="Pfam" id="PF00122">
    <property type="entry name" value="E1-E2_ATPase"/>
    <property type="match status" value="1"/>
</dbReference>
<proteinExistence type="inferred from homology"/>
<dbReference type="PANTHER" id="PTHR43520">
    <property type="entry name" value="ATP7, ISOFORM B"/>
    <property type="match status" value="1"/>
</dbReference>
<keyword evidence="5 10" id="KW-0547">Nucleotide-binding</keyword>